<dbReference type="PANTHER" id="PTHR11559">
    <property type="entry name" value="CARBOXYLESTERASE"/>
    <property type="match status" value="1"/>
</dbReference>
<evidence type="ECO:0000313" key="5">
    <source>
        <dbReference type="EMBL" id="ATL91184.1"/>
    </source>
</evidence>
<keyword evidence="2 3" id="KW-0378">Hydrolase</keyword>
<evidence type="ECO:0000313" key="6">
    <source>
        <dbReference type="Proteomes" id="UP000223709"/>
    </source>
</evidence>
<feature type="domain" description="Carboxylesterase type B" evidence="4">
    <location>
        <begin position="6"/>
        <end position="328"/>
    </location>
</feature>
<gene>
    <name evidence="5" type="ORF">CRH10_13265</name>
</gene>
<accession>A0A291TDA8</accession>
<dbReference type="Proteomes" id="UP000223709">
    <property type="component" value="Chromosome"/>
</dbReference>
<name>A0A291TDA8_9FIRM</name>
<dbReference type="InterPro" id="IPR019826">
    <property type="entry name" value="Carboxylesterase_B_AS"/>
</dbReference>
<evidence type="ECO:0000256" key="1">
    <source>
        <dbReference type="ARBA" id="ARBA00005964"/>
    </source>
</evidence>
<dbReference type="GO" id="GO:0016787">
    <property type="term" value="F:hydrolase activity"/>
    <property type="evidence" value="ECO:0007669"/>
    <property type="project" value="UniProtKB-KW"/>
</dbReference>
<reference evidence="5 6" key="1">
    <citation type="submission" date="2017-10" db="EMBL/GenBank/DDBJ databases">
        <title>Complete Genome Sequence of Faecalibacterium prausnitzii isolated from the gut of healthy adult Indian.</title>
        <authorList>
            <person name="Bag S."/>
            <person name="Ghosh T.S."/>
            <person name="Das B."/>
        </authorList>
    </citation>
    <scope>NUCLEOTIDE SEQUENCE [LARGE SCALE GENOMIC DNA]</scope>
    <source>
        <strain evidence="5 6">Indica</strain>
    </source>
</reference>
<dbReference type="SUPFAM" id="SSF53474">
    <property type="entry name" value="alpha/beta-Hydrolases"/>
    <property type="match status" value="1"/>
</dbReference>
<dbReference type="EC" id="3.1.1.-" evidence="3"/>
<proteinExistence type="inferred from homology"/>
<comment type="similarity">
    <text evidence="1 3">Belongs to the type-B carboxylesterase/lipase family.</text>
</comment>
<dbReference type="PROSITE" id="PS00941">
    <property type="entry name" value="CARBOXYLESTERASE_B_2"/>
    <property type="match status" value="1"/>
</dbReference>
<sequence length="452" mass="49832">MSFERTTPCGVISGTACQWPGIAAYKGIRYATAGRWEFPVPVTHWDGVYDATQYGACCYQPRAFYDEAAAPGKAFYYNEFRKGETYTYSEDCLFLNIWAPADAAPGDRLPVIFYIHGGGFTGGCGHEKHFDGPVWPTKGCVAVTINYRLGPMGFVCLPALADEAGSTGNYAFLDQLAALQWVRTNIAAFGGDANNITIMGQSAGAMSVQQLVLSPITRGLFSKAVMSSGGGVSQMLTAKPAETHYPFWKQVMETAGCSTLAEFRALAPAQLFAAWDAVRTQPQFKGMGCEPVVDGRFQVKTGPETLAADEQHHIPYLIGFTSEDIVPPYLYQMAQDWCARNADSYGWFFDRQLPGDDRGAWHSSDLWYWFGTLAHCWRPFTEKDTALSAQMVDYLTNFARTGDPNGADLPQWQTVTAQQTDFLRLGEEPTHMGSVDVQKLLWTMRNVPAVGE</sequence>
<dbReference type="AlphaFoldDB" id="A0A291TDA8"/>
<dbReference type="RefSeq" id="WP_098925062.1">
    <property type="nucleotide sequence ID" value="NZ_CP023819.1"/>
</dbReference>
<dbReference type="InterPro" id="IPR002018">
    <property type="entry name" value="CarbesteraseB"/>
</dbReference>
<dbReference type="Gene3D" id="3.40.50.1820">
    <property type="entry name" value="alpha/beta hydrolase"/>
    <property type="match status" value="2"/>
</dbReference>
<dbReference type="PROSITE" id="PS00122">
    <property type="entry name" value="CARBOXYLESTERASE_B_1"/>
    <property type="match status" value="1"/>
</dbReference>
<protein>
    <recommendedName>
        <fullName evidence="3">Carboxylic ester hydrolase</fullName>
        <ecNumber evidence="3">3.1.1.-</ecNumber>
    </recommendedName>
</protein>
<evidence type="ECO:0000256" key="2">
    <source>
        <dbReference type="ARBA" id="ARBA00022801"/>
    </source>
</evidence>
<organism evidence="5 6">
    <name type="scientific">Faecalibacterium prausnitzii</name>
    <dbReference type="NCBI Taxonomy" id="853"/>
    <lineage>
        <taxon>Bacteria</taxon>
        <taxon>Bacillati</taxon>
        <taxon>Bacillota</taxon>
        <taxon>Clostridia</taxon>
        <taxon>Eubacteriales</taxon>
        <taxon>Oscillospiraceae</taxon>
        <taxon>Faecalibacterium</taxon>
    </lineage>
</organism>
<dbReference type="EMBL" id="CP023819">
    <property type="protein sequence ID" value="ATL91184.1"/>
    <property type="molecule type" value="Genomic_DNA"/>
</dbReference>
<feature type="domain" description="Carboxylesterase type B" evidence="4">
    <location>
        <begin position="331"/>
        <end position="432"/>
    </location>
</feature>
<evidence type="ECO:0000256" key="3">
    <source>
        <dbReference type="RuleBase" id="RU361235"/>
    </source>
</evidence>
<dbReference type="InterPro" id="IPR019819">
    <property type="entry name" value="Carboxylesterase_B_CS"/>
</dbReference>
<dbReference type="PROSITE" id="PS51257">
    <property type="entry name" value="PROKAR_LIPOPROTEIN"/>
    <property type="match status" value="1"/>
</dbReference>
<dbReference type="InterPro" id="IPR029058">
    <property type="entry name" value="AB_hydrolase_fold"/>
</dbReference>
<evidence type="ECO:0000259" key="4">
    <source>
        <dbReference type="Pfam" id="PF00135"/>
    </source>
</evidence>
<dbReference type="Pfam" id="PF00135">
    <property type="entry name" value="COesterase"/>
    <property type="match status" value="2"/>
</dbReference>
<dbReference type="InterPro" id="IPR050309">
    <property type="entry name" value="Type-B_Carboxylest/Lipase"/>
</dbReference>